<dbReference type="SMART" id="SM00883">
    <property type="entry name" value="Cpn10"/>
    <property type="match status" value="1"/>
</dbReference>
<evidence type="ECO:0000256" key="3">
    <source>
        <dbReference type="RuleBase" id="RU000535"/>
    </source>
</evidence>
<evidence type="ECO:0000256" key="2">
    <source>
        <dbReference type="ARBA" id="ARBA00023186"/>
    </source>
</evidence>
<evidence type="ECO:0000256" key="1">
    <source>
        <dbReference type="ARBA" id="ARBA00006975"/>
    </source>
</evidence>
<feature type="region of interest" description="Disordered" evidence="4">
    <location>
        <begin position="1"/>
        <end position="40"/>
    </location>
</feature>
<dbReference type="InterPro" id="IPR020818">
    <property type="entry name" value="Chaperonin_GroES"/>
</dbReference>
<dbReference type="SUPFAM" id="SSF50129">
    <property type="entry name" value="GroES-like"/>
    <property type="match status" value="1"/>
</dbReference>
<name>A0ABP8WGJ9_9PSEU</name>
<dbReference type="Gene3D" id="2.30.33.40">
    <property type="entry name" value="GroES chaperonin"/>
    <property type="match status" value="1"/>
</dbReference>
<accession>A0ABP8WGJ9</accession>
<dbReference type="InterPro" id="IPR011032">
    <property type="entry name" value="GroES-like_sf"/>
</dbReference>
<proteinExistence type="inferred from homology"/>
<keyword evidence="6" id="KW-1185">Reference proteome</keyword>
<organism evidence="5 6">
    <name type="scientific">Pseudonocardia yuanmonensis</name>
    <dbReference type="NCBI Taxonomy" id="1095914"/>
    <lineage>
        <taxon>Bacteria</taxon>
        <taxon>Bacillati</taxon>
        <taxon>Actinomycetota</taxon>
        <taxon>Actinomycetes</taxon>
        <taxon>Pseudonocardiales</taxon>
        <taxon>Pseudonocardiaceae</taxon>
        <taxon>Pseudonocardia</taxon>
    </lineage>
</organism>
<dbReference type="Pfam" id="PF00166">
    <property type="entry name" value="Cpn10"/>
    <property type="match status" value="1"/>
</dbReference>
<dbReference type="PRINTS" id="PR00297">
    <property type="entry name" value="CHAPERONIN10"/>
</dbReference>
<dbReference type="CDD" id="cd00320">
    <property type="entry name" value="cpn10"/>
    <property type="match status" value="1"/>
</dbReference>
<evidence type="ECO:0000313" key="5">
    <source>
        <dbReference type="EMBL" id="GAA4687514.1"/>
    </source>
</evidence>
<evidence type="ECO:0000256" key="4">
    <source>
        <dbReference type="SAM" id="MobiDB-lite"/>
    </source>
</evidence>
<dbReference type="EMBL" id="BAABIC010000007">
    <property type="protein sequence ID" value="GAA4687514.1"/>
    <property type="molecule type" value="Genomic_DNA"/>
</dbReference>
<comment type="similarity">
    <text evidence="1 3">Belongs to the GroES chaperonin family.</text>
</comment>
<comment type="caution">
    <text evidence="5">The sequence shown here is derived from an EMBL/GenBank/DDBJ whole genome shotgun (WGS) entry which is preliminary data.</text>
</comment>
<gene>
    <name evidence="5" type="ORF">GCM10023215_24000</name>
</gene>
<comment type="subunit">
    <text evidence="3">Heptamer of 7 subunits arranged in a ring.</text>
</comment>
<evidence type="ECO:0000313" key="6">
    <source>
        <dbReference type="Proteomes" id="UP001500325"/>
    </source>
</evidence>
<sequence length="154" mass="16900">MALSDPRPGSSAGPLRARPRRRVRPGARLVPEATPAGDGVRAARSITPVPEPKFEIQMLHDRVMIRIVESAGERRSSSGIVIPATAQVAKRLVWGEVFGIGQHVRSVKVGDRVLFAPEDQYEVEVQGSSYIVMRERDLHAVATERTEHGTGLYL</sequence>
<dbReference type="Proteomes" id="UP001500325">
    <property type="component" value="Unassembled WGS sequence"/>
</dbReference>
<dbReference type="InterPro" id="IPR037124">
    <property type="entry name" value="Chaperonin_GroES_sf"/>
</dbReference>
<comment type="function">
    <text evidence="3">Together with the chaperonin GroEL, plays an essential role in assisting protein folding. The GroEL-GroES system forms a nano-cage that allows encapsulation of the non-native substrate proteins and provides a physical environment optimized to promote and accelerate protein folding. GroES binds to the apical surface of the GroEL ring, thereby capping the opening of the GroEL channel.</text>
</comment>
<keyword evidence="2 3" id="KW-0143">Chaperone</keyword>
<protein>
    <recommendedName>
        <fullName evidence="3">10 kDa chaperonin</fullName>
    </recommendedName>
</protein>
<reference evidence="6" key="1">
    <citation type="journal article" date="2019" name="Int. J. Syst. Evol. Microbiol.">
        <title>The Global Catalogue of Microorganisms (GCM) 10K type strain sequencing project: providing services to taxonomists for standard genome sequencing and annotation.</title>
        <authorList>
            <consortium name="The Broad Institute Genomics Platform"/>
            <consortium name="The Broad Institute Genome Sequencing Center for Infectious Disease"/>
            <person name="Wu L."/>
            <person name="Ma J."/>
        </authorList>
    </citation>
    <scope>NUCLEOTIDE SEQUENCE [LARGE SCALE GENOMIC DNA]</scope>
    <source>
        <strain evidence="6">JCM 18055</strain>
    </source>
</reference>